<keyword evidence="2" id="KW-0812">Transmembrane</keyword>
<feature type="compositionally biased region" description="Low complexity" evidence="1">
    <location>
        <begin position="34"/>
        <end position="45"/>
    </location>
</feature>
<feature type="compositionally biased region" description="Basic and acidic residues" evidence="1">
    <location>
        <begin position="9"/>
        <end position="20"/>
    </location>
</feature>
<keyword evidence="2" id="KW-0472">Membrane</keyword>
<feature type="compositionally biased region" description="Low complexity" evidence="1">
    <location>
        <begin position="87"/>
        <end position="110"/>
    </location>
</feature>
<accession>A0A5A8CJD9</accession>
<keyword evidence="2" id="KW-1133">Transmembrane helix</keyword>
<comment type="caution">
    <text evidence="3">The sequence shown here is derived from an EMBL/GenBank/DDBJ whole genome shotgun (WGS) entry which is preliminary data.</text>
</comment>
<protein>
    <recommendedName>
        <fullName evidence="5">Glutamine cyclotransferase</fullName>
    </recommendedName>
</protein>
<feature type="transmembrane region" description="Helical" evidence="2">
    <location>
        <begin position="57"/>
        <end position="77"/>
    </location>
</feature>
<name>A0A5A8CJD9_CAFRO</name>
<dbReference type="Gene3D" id="2.130.10.10">
    <property type="entry name" value="YVTN repeat-like/Quinoprotein amine dehydrogenase"/>
    <property type="match status" value="1"/>
</dbReference>
<proteinExistence type="predicted"/>
<dbReference type="Pfam" id="PF05096">
    <property type="entry name" value="Glu_cyclase_2"/>
    <property type="match status" value="1"/>
</dbReference>
<dbReference type="OMA" id="YKDHEVH"/>
<dbReference type="PANTHER" id="PTHR31270:SF1">
    <property type="entry name" value="GLUTAMINYL-PEPTIDE CYCLOTRANSFERASE"/>
    <property type="match status" value="1"/>
</dbReference>
<dbReference type="GO" id="GO:0016603">
    <property type="term" value="F:glutaminyl-peptide cyclotransferase activity"/>
    <property type="evidence" value="ECO:0007669"/>
    <property type="project" value="InterPro"/>
</dbReference>
<evidence type="ECO:0000313" key="3">
    <source>
        <dbReference type="EMBL" id="KAA0152789.1"/>
    </source>
</evidence>
<feature type="region of interest" description="Disordered" evidence="1">
    <location>
        <begin position="83"/>
        <end position="112"/>
    </location>
</feature>
<organism evidence="3 4">
    <name type="scientific">Cafeteria roenbergensis</name>
    <name type="common">Marine flagellate</name>
    <dbReference type="NCBI Taxonomy" id="33653"/>
    <lineage>
        <taxon>Eukaryota</taxon>
        <taxon>Sar</taxon>
        <taxon>Stramenopiles</taxon>
        <taxon>Bigyra</taxon>
        <taxon>Opalozoa</taxon>
        <taxon>Bicosoecida</taxon>
        <taxon>Cafeteriaceae</taxon>
        <taxon>Cafeteria</taxon>
    </lineage>
</organism>
<dbReference type="PANTHER" id="PTHR31270">
    <property type="entry name" value="GLUTAMINYL-PEPTIDE CYCLOTRANSFERASE"/>
    <property type="match status" value="1"/>
</dbReference>
<dbReference type="InterPro" id="IPR007788">
    <property type="entry name" value="QCT"/>
</dbReference>
<evidence type="ECO:0000256" key="2">
    <source>
        <dbReference type="SAM" id="Phobius"/>
    </source>
</evidence>
<reference evidence="3 4" key="1">
    <citation type="submission" date="2019-07" db="EMBL/GenBank/DDBJ databases">
        <title>Genomes of Cafeteria roenbergensis.</title>
        <authorList>
            <person name="Fischer M.G."/>
            <person name="Hackl T."/>
            <person name="Roman M."/>
        </authorList>
    </citation>
    <scope>NUCLEOTIDE SEQUENCE [LARGE SCALE GENOMIC DNA]</scope>
    <source>
        <strain evidence="3 4">BVI</strain>
    </source>
</reference>
<dbReference type="InterPro" id="IPR011044">
    <property type="entry name" value="Quino_amine_DH_bsu"/>
</dbReference>
<evidence type="ECO:0000313" key="4">
    <source>
        <dbReference type="Proteomes" id="UP000323011"/>
    </source>
</evidence>
<keyword evidence="4" id="KW-1185">Reference proteome</keyword>
<gene>
    <name evidence="3" type="ORF">FNF29_03676</name>
</gene>
<dbReference type="AlphaFoldDB" id="A0A5A8CJD9"/>
<feature type="region of interest" description="Disordered" evidence="1">
    <location>
        <begin position="1"/>
        <end position="49"/>
    </location>
</feature>
<dbReference type="Proteomes" id="UP000323011">
    <property type="component" value="Unassembled WGS sequence"/>
</dbReference>
<dbReference type="SUPFAM" id="SSF50969">
    <property type="entry name" value="YVTN repeat-like/Quinoprotein amine dehydrogenase"/>
    <property type="match status" value="1"/>
</dbReference>
<evidence type="ECO:0000256" key="1">
    <source>
        <dbReference type="SAM" id="MobiDB-lite"/>
    </source>
</evidence>
<sequence length="376" mass="39986">MARRKRGARSREGATPRGDRVASASGAPKGQDGPAQPSATAQASAEHSAPPAVGPRILAAAIVVVIAVAIALLATWAPSQTAGEQTPAAAPSASVVDSAPLPSPSAVAPPGNASLSLREQLQYRGHELTGEYSIVRSFPHDSNAFTQGLAMFEGRLFESTGLYGHSSVRELDPQTGAVLRSIRMSDAVFGEGMAVMEQGLAKVLTWRARQAFEYNVSTMRPVSQQSFQSESGEGWGLAYDGDDLLLTDGSDRLQRVDRRTMRPITSTLVHGSSGRVRLLNEAEWVLGEVLANVWFEDYIVRIDPGTGRVLGTLDMTRVGIPARRADGNNVLNGIACDPATFADDGGVRCFVTGKQWDRMHEVRLLTQPRAAGGASL</sequence>
<dbReference type="EMBL" id="VLTN01000019">
    <property type="protein sequence ID" value="KAA0152789.1"/>
    <property type="molecule type" value="Genomic_DNA"/>
</dbReference>
<dbReference type="InterPro" id="IPR015943">
    <property type="entry name" value="WD40/YVTN_repeat-like_dom_sf"/>
</dbReference>
<evidence type="ECO:0008006" key="5">
    <source>
        <dbReference type="Google" id="ProtNLM"/>
    </source>
</evidence>